<gene>
    <name evidence="1" type="ORF">D8801_03445</name>
</gene>
<evidence type="ECO:0000313" key="1">
    <source>
        <dbReference type="EMBL" id="RSJ70932.1"/>
    </source>
</evidence>
<name>A0A428G7M1_STROR</name>
<dbReference type="AlphaFoldDB" id="A0A428G7M1"/>
<organism evidence="1 2">
    <name type="scientific">Streptococcus oralis</name>
    <dbReference type="NCBI Taxonomy" id="1303"/>
    <lineage>
        <taxon>Bacteria</taxon>
        <taxon>Bacillati</taxon>
        <taxon>Bacillota</taxon>
        <taxon>Bacilli</taxon>
        <taxon>Lactobacillales</taxon>
        <taxon>Streptococcaceae</taxon>
        <taxon>Streptococcus</taxon>
    </lineage>
</organism>
<comment type="caution">
    <text evidence="1">The sequence shown here is derived from an EMBL/GenBank/DDBJ whole genome shotgun (WGS) entry which is preliminary data.</text>
</comment>
<dbReference type="Proteomes" id="UP000281558">
    <property type="component" value="Unassembled WGS sequence"/>
</dbReference>
<evidence type="ECO:0000313" key="2">
    <source>
        <dbReference type="Proteomes" id="UP000281558"/>
    </source>
</evidence>
<reference evidence="1 2" key="1">
    <citation type="submission" date="2018-11" db="EMBL/GenBank/DDBJ databases">
        <title>Species Designations Belie Phenotypic and Genotypic Heterogeneity in Oral Streptococci.</title>
        <authorList>
            <person name="Velsko I."/>
        </authorList>
    </citation>
    <scope>NUCLEOTIDE SEQUENCE [LARGE SCALE GENOMIC DNA]</scope>
    <source>
        <strain evidence="1 2">BCC10</strain>
    </source>
</reference>
<dbReference type="EMBL" id="RJPK01000002">
    <property type="protein sequence ID" value="RSJ70932.1"/>
    <property type="molecule type" value="Genomic_DNA"/>
</dbReference>
<accession>A0A428G7M1</accession>
<sequence>MTEKCTKCNEVLWFYAEDAARGKVIKVCKNPKCTMYNFKVSFSER</sequence>
<proteinExistence type="predicted"/>
<protein>
    <submittedName>
        <fullName evidence="1">Uncharacterized protein</fullName>
    </submittedName>
</protein>